<comment type="caution">
    <text evidence="1">The sequence shown here is derived from an EMBL/GenBank/DDBJ whole genome shotgun (WGS) entry which is preliminary data.</text>
</comment>
<evidence type="ECO:0000313" key="2">
    <source>
        <dbReference type="Proteomes" id="UP000789405"/>
    </source>
</evidence>
<feature type="non-terminal residue" evidence="1">
    <location>
        <position position="43"/>
    </location>
</feature>
<organism evidence="1 2">
    <name type="scientific">Dentiscutata erythropus</name>
    <dbReference type="NCBI Taxonomy" id="1348616"/>
    <lineage>
        <taxon>Eukaryota</taxon>
        <taxon>Fungi</taxon>
        <taxon>Fungi incertae sedis</taxon>
        <taxon>Mucoromycota</taxon>
        <taxon>Glomeromycotina</taxon>
        <taxon>Glomeromycetes</taxon>
        <taxon>Diversisporales</taxon>
        <taxon>Gigasporaceae</taxon>
        <taxon>Dentiscutata</taxon>
    </lineage>
</organism>
<proteinExistence type="predicted"/>
<keyword evidence="2" id="KW-1185">Reference proteome</keyword>
<dbReference type="AlphaFoldDB" id="A0A9N9PDX3"/>
<reference evidence="1" key="1">
    <citation type="submission" date="2021-06" db="EMBL/GenBank/DDBJ databases">
        <authorList>
            <person name="Kallberg Y."/>
            <person name="Tangrot J."/>
            <person name="Rosling A."/>
        </authorList>
    </citation>
    <scope>NUCLEOTIDE SEQUENCE</scope>
    <source>
        <strain evidence="1">MA453B</strain>
    </source>
</reference>
<protein>
    <submittedName>
        <fullName evidence="1">22747_t:CDS:1</fullName>
    </submittedName>
</protein>
<dbReference type="Proteomes" id="UP000789405">
    <property type="component" value="Unassembled WGS sequence"/>
</dbReference>
<dbReference type="EMBL" id="CAJVPY010047216">
    <property type="protein sequence ID" value="CAG8811157.1"/>
    <property type="molecule type" value="Genomic_DNA"/>
</dbReference>
<gene>
    <name evidence="1" type="ORF">DERYTH_LOCUS25415</name>
</gene>
<name>A0A9N9PDX3_9GLOM</name>
<sequence>YYTFQEEKDINPALYLTEYPHKEIKVNQPLLNEAQRQQVDEIF</sequence>
<evidence type="ECO:0000313" key="1">
    <source>
        <dbReference type="EMBL" id="CAG8811157.1"/>
    </source>
</evidence>
<accession>A0A9N9PDX3</accession>
<feature type="non-terminal residue" evidence="1">
    <location>
        <position position="1"/>
    </location>
</feature>